<feature type="transmembrane region" description="Helical" evidence="6">
    <location>
        <begin position="296"/>
        <end position="315"/>
    </location>
</feature>
<dbReference type="PROSITE" id="PS00216">
    <property type="entry name" value="SUGAR_TRANSPORT_1"/>
    <property type="match status" value="1"/>
</dbReference>
<dbReference type="Gene3D" id="1.20.1720.10">
    <property type="entry name" value="Multidrug resistance protein D"/>
    <property type="match status" value="1"/>
</dbReference>
<reference evidence="8 9" key="1">
    <citation type="submission" date="2019-09" db="EMBL/GenBank/DDBJ databases">
        <title>Vibrio Fortis S7-72.</title>
        <authorList>
            <person name="Das S.K."/>
        </authorList>
    </citation>
    <scope>NUCLEOTIDE SEQUENCE [LARGE SCALE GENOMIC DNA]</scope>
    <source>
        <strain evidence="8 9">S7-72</strain>
    </source>
</reference>
<evidence type="ECO:0000259" key="7">
    <source>
        <dbReference type="PROSITE" id="PS50850"/>
    </source>
</evidence>
<gene>
    <name evidence="8" type="ORF">F2Z80_18590</name>
</gene>
<dbReference type="EMBL" id="VXDD01000003">
    <property type="protein sequence ID" value="KAB0301093.1"/>
    <property type="molecule type" value="Genomic_DNA"/>
</dbReference>
<evidence type="ECO:0000256" key="6">
    <source>
        <dbReference type="SAM" id="Phobius"/>
    </source>
</evidence>
<dbReference type="Proteomes" id="UP000326687">
    <property type="component" value="Unassembled WGS sequence"/>
</dbReference>
<keyword evidence="3 6" id="KW-0812">Transmembrane</keyword>
<sequence length="394" mass="42256">MIRFLLCSFSFVLLYPTAIDLYLVGLPQIAADLNATESQLHTAFSIYLAGMASTMLLAGKVADQLGRKPVIIIGALIFIAASLFAGGTEEISVFLTGRFFQGVGAGACYVVAFAILRDVLDDQARAKVLSMLNGITCIIPVIAPVVGHMIMLYSPWQTLFTVMAAIGVVVCVLATFVLRETLTKEPSKATQEQSTESFINGYFLRRLVITTLGVCTILNYVNVSPMVIMGTLEMDRGSYSSVMAYTALAGMLTSFCTPFVLNYVNQKTLIVSAQLLFATAATGLLLSSQLQLATPYYLASFVALCIGFSLGFGVTMSQALAPFSQRAGVASSLLGISHVSFSAAYIWLMGVLGINALNILIFILVLGSIASCALLLLERVQTTNRHYEESSQPS</sequence>
<dbReference type="GO" id="GO:0022857">
    <property type="term" value="F:transmembrane transporter activity"/>
    <property type="evidence" value="ECO:0007669"/>
    <property type="project" value="InterPro"/>
</dbReference>
<evidence type="ECO:0000256" key="1">
    <source>
        <dbReference type="ARBA" id="ARBA00004651"/>
    </source>
</evidence>
<dbReference type="PROSITE" id="PS50850">
    <property type="entry name" value="MFS"/>
    <property type="match status" value="1"/>
</dbReference>
<dbReference type="CDD" id="cd17320">
    <property type="entry name" value="MFS_MdfA_MDR_like"/>
    <property type="match status" value="1"/>
</dbReference>
<keyword evidence="5 6" id="KW-0472">Membrane</keyword>
<accession>A0A5N3S540</accession>
<dbReference type="PANTHER" id="PTHR43124">
    <property type="entry name" value="PURINE EFFLUX PUMP PBUE"/>
    <property type="match status" value="1"/>
</dbReference>
<feature type="transmembrane region" description="Helical" evidence="6">
    <location>
        <begin position="42"/>
        <end position="58"/>
    </location>
</feature>
<evidence type="ECO:0000256" key="4">
    <source>
        <dbReference type="ARBA" id="ARBA00022989"/>
    </source>
</evidence>
<protein>
    <submittedName>
        <fullName evidence="8">MFS transporter</fullName>
    </submittedName>
</protein>
<organism evidence="8 9">
    <name type="scientific">Vibrio fortis</name>
    <dbReference type="NCBI Taxonomy" id="212667"/>
    <lineage>
        <taxon>Bacteria</taxon>
        <taxon>Pseudomonadati</taxon>
        <taxon>Pseudomonadota</taxon>
        <taxon>Gammaproteobacteria</taxon>
        <taxon>Vibrionales</taxon>
        <taxon>Vibrionaceae</taxon>
        <taxon>Vibrio</taxon>
    </lineage>
</organism>
<feature type="transmembrane region" description="Helical" evidence="6">
    <location>
        <begin position="268"/>
        <end position="290"/>
    </location>
</feature>
<feature type="transmembrane region" description="Helical" evidence="6">
    <location>
        <begin position="327"/>
        <end position="348"/>
    </location>
</feature>
<feature type="transmembrane region" description="Helical" evidence="6">
    <location>
        <begin position="242"/>
        <end position="261"/>
    </location>
</feature>
<feature type="transmembrane region" description="Helical" evidence="6">
    <location>
        <begin position="159"/>
        <end position="178"/>
    </location>
</feature>
<evidence type="ECO:0000256" key="3">
    <source>
        <dbReference type="ARBA" id="ARBA00022692"/>
    </source>
</evidence>
<dbReference type="NCBIfam" id="NF007782">
    <property type="entry name" value="PRK10473.1"/>
    <property type="match status" value="1"/>
</dbReference>
<evidence type="ECO:0000256" key="5">
    <source>
        <dbReference type="ARBA" id="ARBA00023136"/>
    </source>
</evidence>
<dbReference type="SUPFAM" id="SSF103473">
    <property type="entry name" value="MFS general substrate transporter"/>
    <property type="match status" value="1"/>
</dbReference>
<name>A0A5N3S540_9VIBR</name>
<evidence type="ECO:0000256" key="2">
    <source>
        <dbReference type="ARBA" id="ARBA00022475"/>
    </source>
</evidence>
<evidence type="ECO:0000313" key="8">
    <source>
        <dbReference type="EMBL" id="KAB0301093.1"/>
    </source>
</evidence>
<dbReference type="AlphaFoldDB" id="A0A5N3S540"/>
<dbReference type="GO" id="GO:0005886">
    <property type="term" value="C:plasma membrane"/>
    <property type="evidence" value="ECO:0007669"/>
    <property type="project" value="UniProtKB-SubCell"/>
</dbReference>
<dbReference type="InterPro" id="IPR036259">
    <property type="entry name" value="MFS_trans_sf"/>
</dbReference>
<comment type="subcellular location">
    <subcellularLocation>
        <location evidence="1">Cell membrane</location>
        <topology evidence="1">Multi-pass membrane protein</topology>
    </subcellularLocation>
</comment>
<feature type="transmembrane region" description="Helical" evidence="6">
    <location>
        <begin position="128"/>
        <end position="153"/>
    </location>
</feature>
<feature type="transmembrane region" description="Helical" evidence="6">
    <location>
        <begin position="203"/>
        <end position="222"/>
    </location>
</feature>
<dbReference type="InterPro" id="IPR020846">
    <property type="entry name" value="MFS_dom"/>
</dbReference>
<dbReference type="RefSeq" id="WP_150896746.1">
    <property type="nucleotide sequence ID" value="NZ_VXDD01000003.1"/>
</dbReference>
<comment type="caution">
    <text evidence="8">The sequence shown here is derived from an EMBL/GenBank/DDBJ whole genome shotgun (WGS) entry which is preliminary data.</text>
</comment>
<keyword evidence="2" id="KW-1003">Cell membrane</keyword>
<dbReference type="PANTHER" id="PTHR43124:SF3">
    <property type="entry name" value="CHLORAMPHENICOL EFFLUX PUMP RV0191"/>
    <property type="match status" value="1"/>
</dbReference>
<keyword evidence="4 6" id="KW-1133">Transmembrane helix</keyword>
<proteinExistence type="predicted"/>
<evidence type="ECO:0000313" key="9">
    <source>
        <dbReference type="Proteomes" id="UP000326687"/>
    </source>
</evidence>
<feature type="transmembrane region" description="Helical" evidence="6">
    <location>
        <begin position="99"/>
        <end position="116"/>
    </location>
</feature>
<dbReference type="InterPro" id="IPR050189">
    <property type="entry name" value="MFS_Efflux_Transporters"/>
</dbReference>
<dbReference type="InterPro" id="IPR011701">
    <property type="entry name" value="MFS"/>
</dbReference>
<feature type="transmembrane region" description="Helical" evidence="6">
    <location>
        <begin position="70"/>
        <end position="87"/>
    </location>
</feature>
<feature type="domain" description="Major facilitator superfamily (MFS) profile" evidence="7">
    <location>
        <begin position="1"/>
        <end position="385"/>
    </location>
</feature>
<dbReference type="InterPro" id="IPR005829">
    <property type="entry name" value="Sugar_transporter_CS"/>
</dbReference>
<feature type="transmembrane region" description="Helical" evidence="6">
    <location>
        <begin position="354"/>
        <end position="377"/>
    </location>
</feature>
<dbReference type="Pfam" id="PF07690">
    <property type="entry name" value="MFS_1"/>
    <property type="match status" value="1"/>
</dbReference>